<evidence type="ECO:0000256" key="11">
    <source>
        <dbReference type="SAM" id="MobiDB-lite"/>
    </source>
</evidence>
<keyword evidence="7" id="KW-0804">Transcription</keyword>
<dbReference type="GO" id="GO:0034605">
    <property type="term" value="P:cellular response to heat"/>
    <property type="evidence" value="ECO:0007669"/>
    <property type="project" value="TreeGrafter"/>
</dbReference>
<evidence type="ECO:0000256" key="3">
    <source>
        <dbReference type="ARBA" id="ARBA00022553"/>
    </source>
</evidence>
<keyword evidence="4" id="KW-0805">Transcription regulation</keyword>
<evidence type="ECO:0000256" key="5">
    <source>
        <dbReference type="ARBA" id="ARBA00023016"/>
    </source>
</evidence>
<comment type="subcellular location">
    <subcellularLocation>
        <location evidence="1">Nucleus</location>
    </subcellularLocation>
</comment>
<dbReference type="GO" id="GO:0005634">
    <property type="term" value="C:nucleus"/>
    <property type="evidence" value="ECO:0007669"/>
    <property type="project" value="UniProtKB-SubCell"/>
</dbReference>
<dbReference type="FunFam" id="1.10.10.10:FF:000037">
    <property type="entry name" value="Heat stress transcription factor B-4"/>
    <property type="match status" value="1"/>
</dbReference>
<gene>
    <name evidence="13" type="ORF">O6P43_005885</name>
</gene>
<evidence type="ECO:0000256" key="8">
    <source>
        <dbReference type="ARBA" id="ARBA00023242"/>
    </source>
</evidence>
<evidence type="ECO:0000256" key="10">
    <source>
        <dbReference type="SAM" id="Coils"/>
    </source>
</evidence>
<dbReference type="GO" id="GO:0000978">
    <property type="term" value="F:RNA polymerase II cis-regulatory region sequence-specific DNA binding"/>
    <property type="evidence" value="ECO:0007669"/>
    <property type="project" value="TreeGrafter"/>
</dbReference>
<accession>A0AAD7VHP6</accession>
<comment type="subunit">
    <text evidence="2">Homotrimer.</text>
</comment>
<feature type="region of interest" description="Disordered" evidence="11">
    <location>
        <begin position="558"/>
        <end position="590"/>
    </location>
</feature>
<dbReference type="SMART" id="SM00415">
    <property type="entry name" value="HSF"/>
    <property type="match status" value="1"/>
</dbReference>
<dbReference type="GO" id="GO:0003700">
    <property type="term" value="F:DNA-binding transcription factor activity"/>
    <property type="evidence" value="ECO:0007669"/>
    <property type="project" value="InterPro"/>
</dbReference>
<organism evidence="13 14">
    <name type="scientific">Quillaja saponaria</name>
    <name type="common">Soap bark tree</name>
    <dbReference type="NCBI Taxonomy" id="32244"/>
    <lineage>
        <taxon>Eukaryota</taxon>
        <taxon>Viridiplantae</taxon>
        <taxon>Streptophyta</taxon>
        <taxon>Embryophyta</taxon>
        <taxon>Tracheophyta</taxon>
        <taxon>Spermatophyta</taxon>
        <taxon>Magnoliopsida</taxon>
        <taxon>eudicotyledons</taxon>
        <taxon>Gunneridae</taxon>
        <taxon>Pentapetalae</taxon>
        <taxon>rosids</taxon>
        <taxon>fabids</taxon>
        <taxon>Fabales</taxon>
        <taxon>Quillajaceae</taxon>
        <taxon>Quillaja</taxon>
    </lineage>
</organism>
<evidence type="ECO:0000259" key="12">
    <source>
        <dbReference type="PROSITE" id="PS00434"/>
    </source>
</evidence>
<dbReference type="InterPro" id="IPR036390">
    <property type="entry name" value="WH_DNA-bd_sf"/>
</dbReference>
<dbReference type="GO" id="GO:0006357">
    <property type="term" value="P:regulation of transcription by RNA polymerase II"/>
    <property type="evidence" value="ECO:0007669"/>
    <property type="project" value="TreeGrafter"/>
</dbReference>
<evidence type="ECO:0000256" key="4">
    <source>
        <dbReference type="ARBA" id="ARBA00023015"/>
    </source>
</evidence>
<dbReference type="Proteomes" id="UP001163823">
    <property type="component" value="Chromosome 3"/>
</dbReference>
<dbReference type="EMBL" id="JARAOO010000003">
    <property type="protein sequence ID" value="KAJ7976059.1"/>
    <property type="molecule type" value="Genomic_DNA"/>
</dbReference>
<dbReference type="InterPro" id="IPR036388">
    <property type="entry name" value="WH-like_DNA-bd_sf"/>
</dbReference>
<dbReference type="Pfam" id="PF00447">
    <property type="entry name" value="HSF_DNA-bind"/>
    <property type="match status" value="1"/>
</dbReference>
<dbReference type="PANTHER" id="PTHR10015:SF337">
    <property type="entry name" value="HEAT STRESS TRANSCRIPTION FACTOR A-3"/>
    <property type="match status" value="1"/>
</dbReference>
<dbReference type="Gene3D" id="1.10.10.10">
    <property type="entry name" value="Winged helix-like DNA-binding domain superfamily/Winged helix DNA-binding domain"/>
    <property type="match status" value="1"/>
</dbReference>
<dbReference type="PRINTS" id="PR00056">
    <property type="entry name" value="HSFDOMAIN"/>
</dbReference>
<name>A0AAD7VHP6_QUISA</name>
<dbReference type="SUPFAM" id="SSF46785">
    <property type="entry name" value="Winged helix' DNA-binding domain"/>
    <property type="match status" value="1"/>
</dbReference>
<feature type="coiled-coil region" evidence="10">
    <location>
        <begin position="269"/>
        <end position="296"/>
    </location>
</feature>
<protein>
    <submittedName>
        <fullName evidence="13">Heat shock transcription factor</fullName>
    </submittedName>
</protein>
<comment type="similarity">
    <text evidence="9">Belongs to the HSF family.</text>
</comment>
<keyword evidence="3" id="KW-0597">Phosphoprotein</keyword>
<keyword evidence="8" id="KW-0539">Nucleus</keyword>
<feature type="domain" description="HSF-type DNA-binding" evidence="12">
    <location>
        <begin position="199"/>
        <end position="223"/>
    </location>
</feature>
<dbReference type="AlphaFoldDB" id="A0AAD7VHP6"/>
<feature type="region of interest" description="Disordered" evidence="11">
    <location>
        <begin position="246"/>
        <end position="269"/>
    </location>
</feature>
<evidence type="ECO:0000313" key="13">
    <source>
        <dbReference type="EMBL" id="KAJ7976059.1"/>
    </source>
</evidence>
<comment type="caution">
    <text evidence="13">The sequence shown here is derived from an EMBL/GenBank/DDBJ whole genome shotgun (WGS) entry which is preliminary data.</text>
</comment>
<dbReference type="PANTHER" id="PTHR10015">
    <property type="entry name" value="HEAT SHOCK TRANSCRIPTION FACTOR"/>
    <property type="match status" value="1"/>
</dbReference>
<evidence type="ECO:0000313" key="14">
    <source>
        <dbReference type="Proteomes" id="UP001163823"/>
    </source>
</evidence>
<feature type="compositionally biased region" description="Polar residues" evidence="11">
    <location>
        <begin position="252"/>
        <end position="267"/>
    </location>
</feature>
<dbReference type="KEGG" id="qsa:O6P43_005885"/>
<dbReference type="PROSITE" id="PS00434">
    <property type="entry name" value="HSF_DOMAIN"/>
    <property type="match status" value="1"/>
</dbReference>
<feature type="region of interest" description="Disordered" evidence="11">
    <location>
        <begin position="1"/>
        <end position="38"/>
    </location>
</feature>
<reference evidence="13" key="1">
    <citation type="journal article" date="2023" name="Science">
        <title>Elucidation of the pathway for biosynthesis of saponin adjuvants from the soapbark tree.</title>
        <authorList>
            <person name="Reed J."/>
            <person name="Orme A."/>
            <person name="El-Demerdash A."/>
            <person name="Owen C."/>
            <person name="Martin L.B.B."/>
            <person name="Misra R.C."/>
            <person name="Kikuchi S."/>
            <person name="Rejzek M."/>
            <person name="Martin A.C."/>
            <person name="Harkess A."/>
            <person name="Leebens-Mack J."/>
            <person name="Louveau T."/>
            <person name="Stephenson M.J."/>
            <person name="Osbourn A."/>
        </authorList>
    </citation>
    <scope>NUCLEOTIDE SEQUENCE</scope>
    <source>
        <strain evidence="13">S10</strain>
    </source>
</reference>
<keyword evidence="6" id="KW-0238">DNA-binding</keyword>
<evidence type="ECO:0000256" key="1">
    <source>
        <dbReference type="ARBA" id="ARBA00004123"/>
    </source>
</evidence>
<keyword evidence="10" id="KW-0175">Coiled coil</keyword>
<proteinExistence type="inferred from homology"/>
<sequence>MSPERQGYPKSPTIPSSGFDAESKGKGVPSMSSSAKLEQGAIELSHIPPETSEPLLGSTGSLLVDTSPSLAMDNVGFSGSLPSSSFTSSFMEFEPFLTINPTSPPPSPHLFEIKPSTIGEMGPIPSSTKDETRLVTSSDLDNIGVPQPLECLQGSPVPPFLSKTFDLVDDSSLDPIISWGSTGGSFVVWDPVEFARILLPRNFKHNNFSSFVRQLNTYGFRKIDTDRWEFSNEAFQRGKRHLLKSIQRRKSPQSQQMGSYVGSSTESGKPGLEVEIEKLRKERSMLMQEVVELQQQQRGTIHHMGVVNQRLQSAEQRQKQMVSFLAKLFQNPAFLSHLQQKKEQKDIDSPRLRRKFVKHQQYEKRTSSSSMEGQIVKYQPDWRNLSISSEVPELNPVSAENCPDYLSRGLVGQPSSGLENMPSQIENVASDEFALSHGFFKIPEHVGEGSSSLEIENPVFKGKYVLGPDQEINSEYFVSFPEDLGKERSFPEFSSPGTETLIKQADIWNIGFYTGGATSSCGNDIWGNPIDYEVPDFGVTGGMSAILDLSSLQEAGSSSIDIWPTHESPFGEPEKQDGHPKDDRPENVDP</sequence>
<keyword evidence="5 13" id="KW-0346">Stress response</keyword>
<keyword evidence="14" id="KW-1185">Reference proteome</keyword>
<evidence type="ECO:0000256" key="6">
    <source>
        <dbReference type="ARBA" id="ARBA00023125"/>
    </source>
</evidence>
<evidence type="ECO:0000256" key="9">
    <source>
        <dbReference type="RuleBase" id="RU004020"/>
    </source>
</evidence>
<dbReference type="InterPro" id="IPR000232">
    <property type="entry name" value="HSF_DNA-bd"/>
</dbReference>
<evidence type="ECO:0000256" key="7">
    <source>
        <dbReference type="ARBA" id="ARBA00023163"/>
    </source>
</evidence>
<evidence type="ECO:0000256" key="2">
    <source>
        <dbReference type="ARBA" id="ARBA00011233"/>
    </source>
</evidence>
<feature type="compositionally biased region" description="Basic and acidic residues" evidence="11">
    <location>
        <begin position="572"/>
        <end position="590"/>
    </location>
</feature>